<feature type="region of interest" description="Disordered" evidence="1">
    <location>
        <begin position="173"/>
        <end position="207"/>
    </location>
</feature>
<dbReference type="AlphaFoldDB" id="A0AB39Z9L9"/>
<feature type="compositionally biased region" description="Basic residues" evidence="1">
    <location>
        <begin position="420"/>
        <end position="456"/>
    </location>
</feature>
<protein>
    <submittedName>
        <fullName evidence="4">Protein anachronism isoform X4</fullName>
    </submittedName>
</protein>
<feature type="region of interest" description="Disordered" evidence="1">
    <location>
        <begin position="401"/>
        <end position="456"/>
    </location>
</feature>
<feature type="compositionally biased region" description="Polar residues" evidence="1">
    <location>
        <begin position="173"/>
        <end position="198"/>
    </location>
</feature>
<feature type="signal peptide" evidence="2">
    <location>
        <begin position="1"/>
        <end position="33"/>
    </location>
</feature>
<accession>A0AB39Z9L9</accession>
<feature type="chain" id="PRO_5047236815" evidence="2">
    <location>
        <begin position="34"/>
        <end position="456"/>
    </location>
</feature>
<evidence type="ECO:0000313" key="4">
    <source>
        <dbReference type="RefSeq" id="XP_016930631.2"/>
    </source>
</evidence>
<dbReference type="Proteomes" id="UP001652628">
    <property type="component" value="Chromosome 2R"/>
</dbReference>
<keyword evidence="2" id="KW-0732">Signal</keyword>
<name>A0AB39Z9L9_DROSZ</name>
<reference evidence="4" key="1">
    <citation type="submission" date="2025-08" db="UniProtKB">
        <authorList>
            <consortium name="RefSeq"/>
        </authorList>
    </citation>
    <scope>IDENTIFICATION</scope>
</reference>
<gene>
    <name evidence="4" type="primary">ana</name>
</gene>
<keyword evidence="3" id="KW-1185">Reference proteome</keyword>
<proteinExistence type="predicted"/>
<organism evidence="3 4">
    <name type="scientific">Drosophila suzukii</name>
    <name type="common">Spotted-wing drosophila fruit fly</name>
    <dbReference type="NCBI Taxonomy" id="28584"/>
    <lineage>
        <taxon>Eukaryota</taxon>
        <taxon>Metazoa</taxon>
        <taxon>Ecdysozoa</taxon>
        <taxon>Arthropoda</taxon>
        <taxon>Hexapoda</taxon>
        <taxon>Insecta</taxon>
        <taxon>Pterygota</taxon>
        <taxon>Neoptera</taxon>
        <taxon>Endopterygota</taxon>
        <taxon>Diptera</taxon>
        <taxon>Brachycera</taxon>
        <taxon>Muscomorpha</taxon>
        <taxon>Ephydroidea</taxon>
        <taxon>Drosophilidae</taxon>
        <taxon>Drosophila</taxon>
        <taxon>Sophophora</taxon>
    </lineage>
</organism>
<evidence type="ECO:0000256" key="2">
    <source>
        <dbReference type="SAM" id="SignalP"/>
    </source>
</evidence>
<evidence type="ECO:0000313" key="3">
    <source>
        <dbReference type="Proteomes" id="UP001652628"/>
    </source>
</evidence>
<dbReference type="GeneID" id="108010276"/>
<evidence type="ECO:0000256" key="1">
    <source>
        <dbReference type="SAM" id="MobiDB-lite"/>
    </source>
</evidence>
<feature type="compositionally biased region" description="Polar residues" evidence="1">
    <location>
        <begin position="406"/>
        <end position="417"/>
    </location>
</feature>
<dbReference type="RefSeq" id="XP_016930631.2">
    <property type="nucleotide sequence ID" value="XM_017075142.4"/>
</dbReference>
<sequence length="456" mass="51609">MASAVRGERCGRSRIRELILVLTLVTMSGNSRAIPLDPSFFIEGVQSEVVNPFNRTILNRFNLTEEQILSIQNRSNPNMRDSAGQTSNQQFLQQIATQRLNDILKNVQKAISNEPNGSVSKEKAGFPICNAETTSPQEWSVGNNVTLTFASSVFTSNSDDRLSSAVLRLYKTNPGQTRDQSGGQVPAQPVSTETSGSPAANCAEQPPVGPQIRVTVSIVLQQRKKQRKKRTCNTAMLSSTSSGWVEIDVKCALAYWEQQQRQEQQHRQQLRPQPQLTSSVVGTLVIEVHDDEENPLKPGLYFEPPTCDQAEVAVPWRVYRTEPFKSHLASWPLPRKPRLDILFNGSNYMKSICNTPKSRAYIESTTSNSPTIDNQLDDSGEIECLHHRRHHNHNRSHEIEAEELMSSASNSEQQMEPISNHHRHRTGHHHPHQLHQHHQHHHRHPKHHKIPTHKQE</sequence>
<dbReference type="CTD" id="35913"/>